<dbReference type="EMBL" id="CP132353">
    <property type="protein sequence ID" value="WLS80745.1"/>
    <property type="molecule type" value="Genomic_DNA"/>
</dbReference>
<proteinExistence type="predicted"/>
<name>A0AA50DR90_9GAMM</name>
<evidence type="ECO:0000256" key="1">
    <source>
        <dbReference type="SAM" id="MobiDB-lite"/>
    </source>
</evidence>
<evidence type="ECO:0000313" key="2">
    <source>
        <dbReference type="EMBL" id="WLS80745.1"/>
    </source>
</evidence>
<feature type="compositionally biased region" description="Basic residues" evidence="1">
    <location>
        <begin position="7"/>
        <end position="16"/>
    </location>
</feature>
<sequence>MSSKQDKRAKRAKVKARQANNARARGKQLDAVGRQSYVATPEMLALFETLPALDDNGGMPFVADIYRWSDEEYGFEGTGRENDMLQVAALTVLYIHWRTSNGSTTLVQNEMIEAAIRLTEENEIFKAQYEAAEAAAQAE</sequence>
<reference evidence="2 3" key="1">
    <citation type="submission" date="2023-07" db="EMBL/GenBank/DDBJ databases">
        <title>Pathogenic bacteria of pear tree diseases.</title>
        <authorList>
            <person name="Zhang Z."/>
            <person name="He L."/>
            <person name="Huang R."/>
        </authorList>
    </citation>
    <scope>NUCLEOTIDE SEQUENCE [LARGE SCALE GENOMIC DNA]</scope>
    <source>
        <strain evidence="2 3">DE2</strain>
    </source>
</reference>
<protein>
    <submittedName>
        <fullName evidence="2">Uncharacterized protein</fullName>
    </submittedName>
</protein>
<evidence type="ECO:0000313" key="3">
    <source>
        <dbReference type="Proteomes" id="UP001228139"/>
    </source>
</evidence>
<gene>
    <name evidence="2" type="ORF">Q3V30_09815</name>
</gene>
<dbReference type="Proteomes" id="UP001228139">
    <property type="component" value="Chromosome"/>
</dbReference>
<keyword evidence="3" id="KW-1185">Reference proteome</keyword>
<dbReference type="KEGG" id="epi:Q3V30_09815"/>
<organism evidence="2 3">
    <name type="scientific">Erwinia pyri</name>
    <dbReference type="NCBI Taxonomy" id="3062598"/>
    <lineage>
        <taxon>Bacteria</taxon>
        <taxon>Pseudomonadati</taxon>
        <taxon>Pseudomonadota</taxon>
        <taxon>Gammaproteobacteria</taxon>
        <taxon>Enterobacterales</taxon>
        <taxon>Erwiniaceae</taxon>
        <taxon>Erwinia</taxon>
    </lineage>
</organism>
<accession>A0AA50DR90</accession>
<dbReference type="AlphaFoldDB" id="A0AA50DR90"/>
<feature type="region of interest" description="Disordered" evidence="1">
    <location>
        <begin position="1"/>
        <end position="25"/>
    </location>
</feature>
<dbReference type="RefSeq" id="WP_306212798.1">
    <property type="nucleotide sequence ID" value="NZ_CP132353.1"/>
</dbReference>